<feature type="region of interest" description="Disordered" evidence="1">
    <location>
        <begin position="369"/>
        <end position="390"/>
    </location>
</feature>
<dbReference type="EMBL" id="JH815980">
    <property type="protein sequence ID" value="EKC27994.1"/>
    <property type="molecule type" value="Genomic_DNA"/>
</dbReference>
<feature type="compositionally biased region" description="Polar residues" evidence="1">
    <location>
        <begin position="568"/>
        <end position="590"/>
    </location>
</feature>
<proteinExistence type="predicted"/>
<gene>
    <name evidence="2" type="ORF">CGI_10017316</name>
</gene>
<dbReference type="InParanoid" id="K1Q9I6"/>
<dbReference type="Pfam" id="PF07177">
    <property type="entry name" value="Neuralized"/>
    <property type="match status" value="1"/>
</dbReference>
<organism evidence="2">
    <name type="scientific">Magallana gigas</name>
    <name type="common">Pacific oyster</name>
    <name type="synonym">Crassostrea gigas</name>
    <dbReference type="NCBI Taxonomy" id="29159"/>
    <lineage>
        <taxon>Eukaryota</taxon>
        <taxon>Metazoa</taxon>
        <taxon>Spiralia</taxon>
        <taxon>Lophotrochozoa</taxon>
        <taxon>Mollusca</taxon>
        <taxon>Bivalvia</taxon>
        <taxon>Autobranchia</taxon>
        <taxon>Pteriomorphia</taxon>
        <taxon>Ostreida</taxon>
        <taxon>Ostreoidea</taxon>
        <taxon>Ostreidae</taxon>
        <taxon>Magallana</taxon>
    </lineage>
</organism>
<dbReference type="InterPro" id="IPR043136">
    <property type="entry name" value="B30.2/SPRY_sf"/>
</dbReference>
<dbReference type="InterPro" id="IPR006573">
    <property type="entry name" value="NHR_dom"/>
</dbReference>
<feature type="region of interest" description="Disordered" evidence="1">
    <location>
        <begin position="530"/>
        <end position="614"/>
    </location>
</feature>
<dbReference type="AlphaFoldDB" id="K1Q9I6"/>
<evidence type="ECO:0000313" key="2">
    <source>
        <dbReference type="EMBL" id="EKC27994.1"/>
    </source>
</evidence>
<protein>
    <submittedName>
        <fullName evidence="2">Uncharacterized protein</fullName>
    </submittedName>
</protein>
<evidence type="ECO:0000256" key="1">
    <source>
        <dbReference type="SAM" id="MobiDB-lite"/>
    </source>
</evidence>
<feature type="compositionally biased region" description="Basic and acidic residues" evidence="1">
    <location>
        <begin position="555"/>
        <end position="567"/>
    </location>
</feature>
<name>K1Q9I6_MAGGI</name>
<dbReference type="Gene3D" id="2.60.120.920">
    <property type="match status" value="1"/>
</dbReference>
<dbReference type="HOGENOM" id="CLU_369729_0_0_1"/>
<sequence length="753" mass="84901">MDTDTDPKFSDVCGENLDLSENRKRARWRHKYSAGRLFASRPMREDEQLDVLLDGSGHVGIGIIKCDPGELKHLREDGTGNCKPKLVTDIRVHKRECSVSIKQRQEEKATKVDINYLGQKVVVKVNKDEKFWLTFELKFGSVVVKFGSPDVCFHPNSGRNIRFLDKDLRSAKLDVEYPAVTCCLWRKLRINEYVTFSVLPLKDGDKDPSTYHVVLGVSQLDATQLRSRDPESFRSDSRVPIPYRWKVINRFDKDVCYGEIRVGIGPNGKIRAFHSGGFETEMDFDPEVKCSQYLFVLSLFRTEVRIKDLVVEETHYDYALQSFRKASTKSKSESYYIDIIGDDVPINCDEQNEQELRRVKSRSYPIALQQTGNDQRTSLDIRPRQPSDNYYDDVAVGIPNEECMDGAVYNDVINDVSTYSESKIGSNQQSIKSERHYDEIDVQSISPKSAKKTNKSPLILRKPVSKLIDKVAGIKNVFVKRAEHPYDEVDDPTPAHGLVTNLRSVPCGGSDVVEDTYWEVKEITRVEEEKEPHPVIVKSESEDSAVGCNYLPENSKPKNNKDTRSDVNESLQTLKISENQTDNKTLGSKDNQTDRSIRNAGMSREITSDEESSGNSVNVKLLIQKFGGNEQALTCAARQKNLRTPLLHTSPSAPVLANRLNSDASLAHSRSQATLYNENDPAAETNKKSALLSDTFDSINVFPSLVPEAFRLCKHRRPGMHLAMAAPCIQSNMASDMTGHQTQEYSSTGHQTQ</sequence>
<accession>K1Q9I6</accession>
<reference evidence="2" key="1">
    <citation type="journal article" date="2012" name="Nature">
        <title>The oyster genome reveals stress adaptation and complexity of shell formation.</title>
        <authorList>
            <person name="Zhang G."/>
            <person name="Fang X."/>
            <person name="Guo X."/>
            <person name="Li L."/>
            <person name="Luo R."/>
            <person name="Xu F."/>
            <person name="Yang P."/>
            <person name="Zhang L."/>
            <person name="Wang X."/>
            <person name="Qi H."/>
            <person name="Xiong Z."/>
            <person name="Que H."/>
            <person name="Xie Y."/>
            <person name="Holland P.W."/>
            <person name="Paps J."/>
            <person name="Zhu Y."/>
            <person name="Wu F."/>
            <person name="Chen Y."/>
            <person name="Wang J."/>
            <person name="Peng C."/>
            <person name="Meng J."/>
            <person name="Yang L."/>
            <person name="Liu J."/>
            <person name="Wen B."/>
            <person name="Zhang N."/>
            <person name="Huang Z."/>
            <person name="Zhu Q."/>
            <person name="Feng Y."/>
            <person name="Mount A."/>
            <person name="Hedgecock D."/>
            <person name="Xu Z."/>
            <person name="Liu Y."/>
            <person name="Domazet-Loso T."/>
            <person name="Du Y."/>
            <person name="Sun X."/>
            <person name="Zhang S."/>
            <person name="Liu B."/>
            <person name="Cheng P."/>
            <person name="Jiang X."/>
            <person name="Li J."/>
            <person name="Fan D."/>
            <person name="Wang W."/>
            <person name="Fu W."/>
            <person name="Wang T."/>
            <person name="Wang B."/>
            <person name="Zhang J."/>
            <person name="Peng Z."/>
            <person name="Li Y."/>
            <person name="Li N."/>
            <person name="Wang J."/>
            <person name="Chen M."/>
            <person name="He Y."/>
            <person name="Tan F."/>
            <person name="Song X."/>
            <person name="Zheng Q."/>
            <person name="Huang R."/>
            <person name="Yang H."/>
            <person name="Du X."/>
            <person name="Chen L."/>
            <person name="Yang M."/>
            <person name="Gaffney P.M."/>
            <person name="Wang S."/>
            <person name="Luo L."/>
            <person name="She Z."/>
            <person name="Ming Y."/>
            <person name="Huang W."/>
            <person name="Zhang S."/>
            <person name="Huang B."/>
            <person name="Zhang Y."/>
            <person name="Qu T."/>
            <person name="Ni P."/>
            <person name="Miao G."/>
            <person name="Wang J."/>
            <person name="Wang Q."/>
            <person name="Steinberg C.E."/>
            <person name="Wang H."/>
            <person name="Li N."/>
            <person name="Qian L."/>
            <person name="Zhang G."/>
            <person name="Li Y."/>
            <person name="Yang H."/>
            <person name="Liu X."/>
            <person name="Wang J."/>
            <person name="Yin Y."/>
            <person name="Wang J."/>
        </authorList>
    </citation>
    <scope>NUCLEOTIDE SEQUENCE [LARGE SCALE GENOMIC DNA]</scope>
    <source>
        <strain evidence="2">05x7-T-G4-1.051#20</strain>
    </source>
</reference>